<gene>
    <name evidence="2" type="ORF">LCGC14_0540490</name>
</gene>
<dbReference type="PANTHER" id="PTHR43245:SF13">
    <property type="entry name" value="UDP-D-APIOSE_UDP-D-XYLOSE SYNTHASE 2"/>
    <property type="match status" value="1"/>
</dbReference>
<sequence>MARILVSGFRGFIGHHLYRTLADQKHELIGIDLKDGRDILDLTPDDFEGVDYVFHLAAQAKVPLSIDRPIFTNRHNVEGTLNVLYCAAKAGVKKVIFSSSSSIYGDQKESILHEKMTPNPMSPYGLQKLIGEEYCKMFSQIYGLKTVSLRYFNVYGEQMPTDGAYSACIATFLKQRNEKRGLTIMGGEQTRDFTYVGDVVNANLYAMESELGNGQTINIGGGQSYSINEIANTISKYVKHLPQREGEPMHTCADNSKAEKLLNWYPTTNVIEWLKSQ</sequence>
<protein>
    <recommendedName>
        <fullName evidence="1">NAD-dependent epimerase/dehydratase domain-containing protein</fullName>
    </recommendedName>
</protein>
<dbReference type="InterPro" id="IPR036291">
    <property type="entry name" value="NAD(P)-bd_dom_sf"/>
</dbReference>
<dbReference type="InterPro" id="IPR001509">
    <property type="entry name" value="Epimerase_deHydtase"/>
</dbReference>
<dbReference type="EMBL" id="LAZR01000721">
    <property type="protein sequence ID" value="KKN59586.1"/>
    <property type="molecule type" value="Genomic_DNA"/>
</dbReference>
<evidence type="ECO:0000259" key="1">
    <source>
        <dbReference type="Pfam" id="PF01370"/>
    </source>
</evidence>
<feature type="domain" description="NAD-dependent epimerase/dehydratase" evidence="1">
    <location>
        <begin position="4"/>
        <end position="220"/>
    </location>
</feature>
<comment type="caution">
    <text evidence="2">The sequence shown here is derived from an EMBL/GenBank/DDBJ whole genome shotgun (WGS) entry which is preliminary data.</text>
</comment>
<accession>A0A0F9UEB9</accession>
<dbReference type="Pfam" id="PF01370">
    <property type="entry name" value="Epimerase"/>
    <property type="match status" value="1"/>
</dbReference>
<dbReference type="InterPro" id="IPR050177">
    <property type="entry name" value="Lipid_A_modif_metabolic_enz"/>
</dbReference>
<dbReference type="SUPFAM" id="SSF51735">
    <property type="entry name" value="NAD(P)-binding Rossmann-fold domains"/>
    <property type="match status" value="1"/>
</dbReference>
<proteinExistence type="predicted"/>
<dbReference type="PANTHER" id="PTHR43245">
    <property type="entry name" value="BIFUNCTIONAL POLYMYXIN RESISTANCE PROTEIN ARNA"/>
    <property type="match status" value="1"/>
</dbReference>
<reference evidence="2" key="1">
    <citation type="journal article" date="2015" name="Nature">
        <title>Complex archaea that bridge the gap between prokaryotes and eukaryotes.</title>
        <authorList>
            <person name="Spang A."/>
            <person name="Saw J.H."/>
            <person name="Jorgensen S.L."/>
            <person name="Zaremba-Niedzwiedzka K."/>
            <person name="Martijn J."/>
            <person name="Lind A.E."/>
            <person name="van Eijk R."/>
            <person name="Schleper C."/>
            <person name="Guy L."/>
            <person name="Ettema T.J."/>
        </authorList>
    </citation>
    <scope>NUCLEOTIDE SEQUENCE</scope>
</reference>
<name>A0A0F9UEB9_9ZZZZ</name>
<dbReference type="AlphaFoldDB" id="A0A0F9UEB9"/>
<organism evidence="2">
    <name type="scientific">marine sediment metagenome</name>
    <dbReference type="NCBI Taxonomy" id="412755"/>
    <lineage>
        <taxon>unclassified sequences</taxon>
        <taxon>metagenomes</taxon>
        <taxon>ecological metagenomes</taxon>
    </lineage>
</organism>
<dbReference type="Gene3D" id="3.40.50.720">
    <property type="entry name" value="NAD(P)-binding Rossmann-like Domain"/>
    <property type="match status" value="1"/>
</dbReference>
<evidence type="ECO:0000313" key="2">
    <source>
        <dbReference type="EMBL" id="KKN59586.1"/>
    </source>
</evidence>